<protein>
    <submittedName>
        <fullName evidence="1">Uncharacterized protein</fullName>
    </submittedName>
</protein>
<keyword evidence="2" id="KW-1185">Reference proteome</keyword>
<organism evidence="1 2">
    <name type="scientific">Streptomyces sedi</name>
    <dbReference type="NCBI Taxonomy" id="555059"/>
    <lineage>
        <taxon>Bacteria</taxon>
        <taxon>Bacillati</taxon>
        <taxon>Actinomycetota</taxon>
        <taxon>Actinomycetes</taxon>
        <taxon>Kitasatosporales</taxon>
        <taxon>Streptomycetaceae</taxon>
        <taxon>Streptomyces</taxon>
    </lineage>
</organism>
<sequence length="134" mass="14946">MNANLNVDELLAPLPAQTDDDNAWVNGWCWLWCGWRYTSVLWIGAVGTFGAQAPLFACGDCLNRLHAMVWDYAEAQHELPTDACGRVVPLYRRSADGLRSGAVRYRRGGRHRRARSPLGERFLRAVTEGATIDG</sequence>
<evidence type="ECO:0000313" key="1">
    <source>
        <dbReference type="EMBL" id="TNM28426.1"/>
    </source>
</evidence>
<dbReference type="Proteomes" id="UP000311713">
    <property type="component" value="Unassembled WGS sequence"/>
</dbReference>
<dbReference type="EMBL" id="VDGT01000013">
    <property type="protein sequence ID" value="TNM28426.1"/>
    <property type="molecule type" value="Genomic_DNA"/>
</dbReference>
<accession>A0A5C4UZ02</accession>
<name>A0A5C4UZ02_9ACTN</name>
<evidence type="ECO:0000313" key="2">
    <source>
        <dbReference type="Proteomes" id="UP000311713"/>
    </source>
</evidence>
<dbReference type="OrthoDB" id="4299856at2"/>
<proteinExistence type="predicted"/>
<reference evidence="1 2" key="1">
    <citation type="submission" date="2019-06" db="EMBL/GenBank/DDBJ databases">
        <title>Draft genome of Streptomyces sedi sp. JCM16909.</title>
        <authorList>
            <person name="Klykleung N."/>
            <person name="Tanasupawat S."/>
            <person name="Kudo T."/>
            <person name="Yuki M."/>
            <person name="Ohkuma M."/>
        </authorList>
    </citation>
    <scope>NUCLEOTIDE SEQUENCE [LARGE SCALE GENOMIC DNA]</scope>
    <source>
        <strain evidence="1 2">JCM 16909</strain>
    </source>
</reference>
<dbReference type="AlphaFoldDB" id="A0A5C4UZ02"/>
<comment type="caution">
    <text evidence="1">The sequence shown here is derived from an EMBL/GenBank/DDBJ whole genome shotgun (WGS) entry which is preliminary data.</text>
</comment>
<dbReference type="RefSeq" id="WP_139646490.1">
    <property type="nucleotide sequence ID" value="NZ_BAAAZS010000040.1"/>
</dbReference>
<gene>
    <name evidence="1" type="ORF">FH715_17875</name>
</gene>